<dbReference type="Pfam" id="PF18029">
    <property type="entry name" value="Glyoxalase_6"/>
    <property type="match status" value="1"/>
</dbReference>
<dbReference type="InterPro" id="IPR037523">
    <property type="entry name" value="VOC_core"/>
</dbReference>
<dbReference type="InterPro" id="IPR004360">
    <property type="entry name" value="Glyas_Fos-R_dOase_dom"/>
</dbReference>
<dbReference type="SUPFAM" id="SSF54593">
    <property type="entry name" value="Glyoxalase/Bleomycin resistance protein/Dihydroxybiphenyl dioxygenase"/>
    <property type="match status" value="2"/>
</dbReference>
<keyword evidence="3" id="KW-1185">Reference proteome</keyword>
<evidence type="ECO:0000259" key="1">
    <source>
        <dbReference type="PROSITE" id="PS51819"/>
    </source>
</evidence>
<dbReference type="PROSITE" id="PS51819">
    <property type="entry name" value="VOC"/>
    <property type="match status" value="2"/>
</dbReference>
<accession>A0ABW3CT79</accession>
<evidence type="ECO:0000313" key="2">
    <source>
        <dbReference type="EMBL" id="MFD0856681.1"/>
    </source>
</evidence>
<comment type="caution">
    <text evidence="2">The sequence shown here is derived from an EMBL/GenBank/DDBJ whole genome shotgun (WGS) entry which is preliminary data.</text>
</comment>
<feature type="domain" description="VOC" evidence="1">
    <location>
        <begin position="1"/>
        <end position="80"/>
    </location>
</feature>
<dbReference type="Pfam" id="PF00903">
    <property type="entry name" value="Glyoxalase"/>
    <property type="match status" value="1"/>
</dbReference>
<organism evidence="2 3">
    <name type="scientific">Actinomadura adrarensis</name>
    <dbReference type="NCBI Taxonomy" id="1819600"/>
    <lineage>
        <taxon>Bacteria</taxon>
        <taxon>Bacillati</taxon>
        <taxon>Actinomycetota</taxon>
        <taxon>Actinomycetes</taxon>
        <taxon>Streptosporangiales</taxon>
        <taxon>Thermomonosporaceae</taxon>
        <taxon>Actinomadura</taxon>
    </lineage>
</organism>
<dbReference type="Proteomes" id="UP001597083">
    <property type="component" value="Unassembled WGS sequence"/>
</dbReference>
<dbReference type="EMBL" id="JBHTIR010004219">
    <property type="protein sequence ID" value="MFD0856681.1"/>
    <property type="molecule type" value="Genomic_DNA"/>
</dbReference>
<dbReference type="PANTHER" id="PTHR33993">
    <property type="entry name" value="GLYOXALASE-RELATED"/>
    <property type="match status" value="1"/>
</dbReference>
<proteinExistence type="predicted"/>
<dbReference type="PANTHER" id="PTHR33993:SF14">
    <property type="entry name" value="GB|AAF24581.1"/>
    <property type="match status" value="1"/>
</dbReference>
<dbReference type="InterPro" id="IPR029068">
    <property type="entry name" value="Glyas_Bleomycin-R_OHBP_Dase"/>
</dbReference>
<name>A0ABW3CT79_9ACTN</name>
<gene>
    <name evidence="2" type="ORF">ACFQ07_30900</name>
</gene>
<dbReference type="InterPro" id="IPR041581">
    <property type="entry name" value="Glyoxalase_6"/>
</dbReference>
<evidence type="ECO:0000313" key="3">
    <source>
        <dbReference type="Proteomes" id="UP001597083"/>
    </source>
</evidence>
<protein>
    <submittedName>
        <fullName evidence="2">VOC family protein</fullName>
    </submittedName>
</protein>
<dbReference type="Gene3D" id="3.10.180.10">
    <property type="entry name" value="2,3-Dihydroxybiphenyl 1,2-Dioxygenase, domain 1"/>
    <property type="match status" value="2"/>
</dbReference>
<dbReference type="InterPro" id="IPR052164">
    <property type="entry name" value="Anthracycline_SecMetBiosynth"/>
</dbReference>
<sequence>APGSTPEGRQVEGLPSQHIGIWGGQEHRTLFLCFAVDDVQEAVRRVRESGGEAEEPHEEPYGRISMCTDDQGLTFAVYQDPERSAPDISWSRSSASDPAPGEIAYVTIEVPDSARAQTFFGNVLGWSFTPGRVPDGWSVQVHGGEVYPMTGMHGGHDRPTVVPVYAVNDIDAAVARVRAEGGTASDPQRQPYGTLAECTDDQGSRFYLGDV</sequence>
<reference evidence="3" key="1">
    <citation type="journal article" date="2019" name="Int. J. Syst. Evol. Microbiol.">
        <title>The Global Catalogue of Microorganisms (GCM) 10K type strain sequencing project: providing services to taxonomists for standard genome sequencing and annotation.</title>
        <authorList>
            <consortium name="The Broad Institute Genomics Platform"/>
            <consortium name="The Broad Institute Genome Sequencing Center for Infectious Disease"/>
            <person name="Wu L."/>
            <person name="Ma J."/>
        </authorList>
    </citation>
    <scope>NUCLEOTIDE SEQUENCE [LARGE SCALE GENOMIC DNA]</scope>
    <source>
        <strain evidence="3">JCM 31696</strain>
    </source>
</reference>
<feature type="non-terminal residue" evidence="2">
    <location>
        <position position="1"/>
    </location>
</feature>
<feature type="domain" description="VOC" evidence="1">
    <location>
        <begin position="102"/>
        <end position="211"/>
    </location>
</feature>